<dbReference type="InterPro" id="IPR031886">
    <property type="entry name" value="DUF4765"/>
</dbReference>
<gene>
    <name evidence="2" type="ORF">F3U49_22230</name>
</gene>
<sequence>HPLHFSTESAPPMIDRPLWTMESHYTKVLYEKFPDISGSSFEVFYGKEAIITALEIVSFDRQERGKSAFNKKRMSHLYKLVQLVIHHLSSNGGDRVLLSPEGIKNNFIIMRHIIFWCAKITGPINDKKINAIARKIVVNNKFSNGVKSILPKSNDPLISLMKAAINKQLNWAEKYYRAETHMKEHMQECDILGLMDTNKMVREAVIGLIHEISDIAQSSWLTLEEQHERQAQALESFKEKLSSMNGGQEFVYAFNKIIQEGLGGLIELSFDLDDTIHHRTTSSLSPAARAGLHLLGTVWNIVMGLVPGFNALAGTSSILNRAVVENSADVCGYVQDIVRIGMEAVPVAGAKFTERAANAKYTGLRFVEDKIQRGVVRAPIQK</sequence>
<accession>A0A613BTM0</accession>
<comment type="caution">
    <text evidence="2">The sequence shown here is derived from an EMBL/GenBank/DDBJ whole genome shotgun (WGS) entry which is preliminary data.</text>
</comment>
<dbReference type="AlphaFoldDB" id="A0A613BTM0"/>
<dbReference type="EMBL" id="AAKVRI010000370">
    <property type="protein sequence ID" value="ECW2162989.1"/>
    <property type="molecule type" value="Genomic_DNA"/>
</dbReference>
<proteinExistence type="predicted"/>
<protein>
    <submittedName>
        <fullName evidence="2">DUF4765 family protein</fullName>
    </submittedName>
</protein>
<dbReference type="Pfam" id="PF15962">
    <property type="entry name" value="DUF4765"/>
    <property type="match status" value="1"/>
</dbReference>
<feature type="non-terminal residue" evidence="2">
    <location>
        <position position="1"/>
    </location>
</feature>
<name>A0A613BTM0_SALER</name>
<organism evidence="2">
    <name type="scientific">Salmonella enterica</name>
    <name type="common">Salmonella choleraesuis</name>
    <dbReference type="NCBI Taxonomy" id="28901"/>
    <lineage>
        <taxon>Bacteria</taxon>
        <taxon>Pseudomonadati</taxon>
        <taxon>Pseudomonadota</taxon>
        <taxon>Gammaproteobacteria</taxon>
        <taxon>Enterobacterales</taxon>
        <taxon>Enterobacteriaceae</taxon>
        <taxon>Salmonella</taxon>
    </lineage>
</organism>
<feature type="non-terminal residue" evidence="2">
    <location>
        <position position="382"/>
    </location>
</feature>
<feature type="domain" description="DUF4765" evidence="1">
    <location>
        <begin position="1"/>
        <end position="382"/>
    </location>
</feature>
<evidence type="ECO:0000259" key="1">
    <source>
        <dbReference type="Pfam" id="PF15962"/>
    </source>
</evidence>
<evidence type="ECO:0000313" key="2">
    <source>
        <dbReference type="EMBL" id="ECW2162989.1"/>
    </source>
</evidence>
<reference evidence="2" key="1">
    <citation type="submission" date="2019-09" db="EMBL/GenBank/DDBJ databases">
        <authorList>
            <consortium name="PulseNet: The National Subtyping Network for Foodborne Disease Surveillance"/>
            <person name="Tarr C.L."/>
            <person name="Trees E."/>
            <person name="Katz L.S."/>
            <person name="Carleton-Romer H.A."/>
            <person name="Stroika S."/>
            <person name="Kucerova Z."/>
            <person name="Roache K.F."/>
            <person name="Sabol A.L."/>
            <person name="Besser J."/>
            <person name="Gerner-Smidt P."/>
        </authorList>
    </citation>
    <scope>NUCLEOTIDE SEQUENCE</scope>
    <source>
        <strain evidence="2">PNUSAS099352</strain>
    </source>
</reference>